<keyword evidence="1" id="KW-0732">Signal</keyword>
<keyword evidence="3" id="KW-1185">Reference proteome</keyword>
<feature type="signal peptide" evidence="1">
    <location>
        <begin position="1"/>
        <end position="24"/>
    </location>
</feature>
<sequence length="153" mass="16064" precursor="true">MLMRTRVVASLAALCLAASGCRSAINCTDGCARRQGSPLAGARYDCSCETSCPHCCEDSAACGSPSETTGCADACGNSCNNGCRRGFLDRLCGCTGCGELYWCEWYNSPPQLCQPCDCHGNYVGPGVDRYVLPNASGRSGTPVGTEAPWLEPR</sequence>
<organism evidence="2 3">
    <name type="scientific">Lacipirellula limnantheis</name>
    <dbReference type="NCBI Taxonomy" id="2528024"/>
    <lineage>
        <taxon>Bacteria</taxon>
        <taxon>Pseudomonadati</taxon>
        <taxon>Planctomycetota</taxon>
        <taxon>Planctomycetia</taxon>
        <taxon>Pirellulales</taxon>
        <taxon>Lacipirellulaceae</taxon>
        <taxon>Lacipirellula</taxon>
    </lineage>
</organism>
<proteinExistence type="predicted"/>
<gene>
    <name evidence="2" type="ORF">I41_19800</name>
</gene>
<name>A0A517TWP4_9BACT</name>
<dbReference type="Proteomes" id="UP000317909">
    <property type="component" value="Chromosome"/>
</dbReference>
<dbReference type="KEGG" id="llh:I41_19800"/>
<feature type="chain" id="PRO_5021760755" description="Stigma-specific protein, Stig1" evidence="1">
    <location>
        <begin position="25"/>
        <end position="153"/>
    </location>
</feature>
<dbReference type="EMBL" id="CP036339">
    <property type="protein sequence ID" value="QDT72796.1"/>
    <property type="molecule type" value="Genomic_DNA"/>
</dbReference>
<dbReference type="RefSeq" id="WP_168206789.1">
    <property type="nucleotide sequence ID" value="NZ_CP036339.1"/>
</dbReference>
<evidence type="ECO:0000313" key="3">
    <source>
        <dbReference type="Proteomes" id="UP000317909"/>
    </source>
</evidence>
<reference evidence="2 3" key="1">
    <citation type="submission" date="2019-02" db="EMBL/GenBank/DDBJ databases">
        <title>Deep-cultivation of Planctomycetes and their phenomic and genomic characterization uncovers novel biology.</title>
        <authorList>
            <person name="Wiegand S."/>
            <person name="Jogler M."/>
            <person name="Boedeker C."/>
            <person name="Pinto D."/>
            <person name="Vollmers J."/>
            <person name="Rivas-Marin E."/>
            <person name="Kohn T."/>
            <person name="Peeters S.H."/>
            <person name="Heuer A."/>
            <person name="Rast P."/>
            <person name="Oberbeckmann S."/>
            <person name="Bunk B."/>
            <person name="Jeske O."/>
            <person name="Meyerdierks A."/>
            <person name="Storesund J.E."/>
            <person name="Kallscheuer N."/>
            <person name="Luecker S."/>
            <person name="Lage O.M."/>
            <person name="Pohl T."/>
            <person name="Merkel B.J."/>
            <person name="Hornburger P."/>
            <person name="Mueller R.-W."/>
            <person name="Bruemmer F."/>
            <person name="Labrenz M."/>
            <person name="Spormann A.M."/>
            <person name="Op den Camp H."/>
            <person name="Overmann J."/>
            <person name="Amann R."/>
            <person name="Jetten M.S.M."/>
            <person name="Mascher T."/>
            <person name="Medema M.H."/>
            <person name="Devos D.P."/>
            <person name="Kaster A.-K."/>
            <person name="Ovreas L."/>
            <person name="Rohde M."/>
            <person name="Galperin M.Y."/>
            <person name="Jogler C."/>
        </authorList>
    </citation>
    <scope>NUCLEOTIDE SEQUENCE [LARGE SCALE GENOMIC DNA]</scope>
    <source>
        <strain evidence="2 3">I41</strain>
    </source>
</reference>
<dbReference type="PROSITE" id="PS51257">
    <property type="entry name" value="PROKAR_LIPOPROTEIN"/>
    <property type="match status" value="1"/>
</dbReference>
<evidence type="ECO:0008006" key="4">
    <source>
        <dbReference type="Google" id="ProtNLM"/>
    </source>
</evidence>
<evidence type="ECO:0000313" key="2">
    <source>
        <dbReference type="EMBL" id="QDT72796.1"/>
    </source>
</evidence>
<dbReference type="AlphaFoldDB" id="A0A517TWP4"/>
<accession>A0A517TWP4</accession>
<protein>
    <recommendedName>
        <fullName evidence="4">Stigma-specific protein, Stig1</fullName>
    </recommendedName>
</protein>
<evidence type="ECO:0000256" key="1">
    <source>
        <dbReference type="SAM" id="SignalP"/>
    </source>
</evidence>